<organism evidence="6 7">
    <name type="scientific">Deferribacter desulfuricans (strain DSM 14783 / JCM 11476 / NBRC 101012 / SSM1)</name>
    <dbReference type="NCBI Taxonomy" id="639282"/>
    <lineage>
        <taxon>Bacteria</taxon>
        <taxon>Pseudomonadati</taxon>
        <taxon>Deferribacterota</taxon>
        <taxon>Deferribacteres</taxon>
        <taxon>Deferribacterales</taxon>
        <taxon>Deferribacteraceae</taxon>
        <taxon>Deferribacter</taxon>
    </lineage>
</organism>
<evidence type="ECO:0000259" key="4">
    <source>
        <dbReference type="PROSITE" id="PS51149"/>
    </source>
</evidence>
<keyword evidence="6" id="KW-0670">Pyruvate</keyword>
<feature type="domain" description="PFL" evidence="5">
    <location>
        <begin position="23"/>
        <end position="679"/>
    </location>
</feature>
<evidence type="ECO:0000313" key="7">
    <source>
        <dbReference type="Proteomes" id="UP000001520"/>
    </source>
</evidence>
<evidence type="ECO:0000256" key="1">
    <source>
        <dbReference type="ARBA" id="ARBA00022818"/>
    </source>
</evidence>
<dbReference type="HOGENOM" id="CLU_009096_0_1_0"/>
<evidence type="ECO:0000256" key="2">
    <source>
        <dbReference type="ARBA" id="ARBA00023239"/>
    </source>
</evidence>
<dbReference type="InterPro" id="IPR010098">
    <property type="entry name" value="PFL2/GDeHydtase_fam"/>
</dbReference>
<dbReference type="Gene3D" id="3.20.70.20">
    <property type="match status" value="1"/>
</dbReference>
<dbReference type="InterPro" id="IPR050012">
    <property type="entry name" value="Glycl_HYPD"/>
</dbReference>
<keyword evidence="2 6" id="KW-0456">Lyase</keyword>
<keyword evidence="6" id="KW-0808">Transferase</keyword>
<dbReference type="Proteomes" id="UP000001520">
    <property type="component" value="Chromosome"/>
</dbReference>
<dbReference type="RefSeq" id="WP_013008796.1">
    <property type="nucleotide sequence ID" value="NC_013939.1"/>
</dbReference>
<dbReference type="PANTHER" id="PTHR43641">
    <property type="entry name" value="FORMATE ACETYLTRANSFERASE 3-RELATED"/>
    <property type="match status" value="1"/>
</dbReference>
<dbReference type="NCBIfam" id="NF043068">
    <property type="entry name" value="glycl_HYPD"/>
    <property type="match status" value="1"/>
</dbReference>
<dbReference type="PANTHER" id="PTHR43641:SF2">
    <property type="entry name" value="DEHYDRATASE YBIW-RELATED"/>
    <property type="match status" value="1"/>
</dbReference>
<dbReference type="eggNOG" id="COG1882">
    <property type="taxonomic scope" value="Bacteria"/>
</dbReference>
<dbReference type="CDD" id="cd01677">
    <property type="entry name" value="PFL2_DhaB_BssA"/>
    <property type="match status" value="1"/>
</dbReference>
<name>D3PA11_DEFDS</name>
<keyword evidence="6" id="KW-0012">Acyltransferase</keyword>
<dbReference type="GO" id="GO:0005829">
    <property type="term" value="C:cytosol"/>
    <property type="evidence" value="ECO:0007669"/>
    <property type="project" value="TreeGrafter"/>
</dbReference>
<dbReference type="PROSITE" id="PS51554">
    <property type="entry name" value="PFL"/>
    <property type="match status" value="1"/>
</dbReference>
<dbReference type="AlphaFoldDB" id="D3PA11"/>
<sequence>MATKICVLNFPTGKEYLERGSTERIRRLRRKSLETEERISGERAKIITEFYKNNKEMSIPVVRGKAFKYLMEKKSLYFDKDELIVGERGEAPKAVPTYPEVCCHSLEDLKMLNDREKVPYKVSEEVFELYEKEIIPFWEGKTIRDKIYAEMDEEWLKAYKAGIFTEFMEQRAPGHTVLDDKIYKYGMKDFIKKIDESIANLDFENDPFAFDKKEQLIGMRHAAEGLIIYAKRYSELLRKMAEEEIDEEKRAELLELSRICDKVPENKPDTFHEALQYYWFVHVGVISELNTWDAFNPGKLDRNLYPFYKKDIEEGRLTKERARELLECFWIKFNNQPAPPKVGVTAKESATYTDFAQINLGGVNEDGSSAINELTFLILDVIEEMRLLQPSTSIQVSKKSPDRFIKRALQIIKTGFGQPSIFNTDAVIQELLRQGKSIIDARNGGTSGCVEAGAFGKENYALTGYFNLVKVLEVTLNNGVDPLTGEKIGVETGDPREFKTFDELMNAFKKQLEYFVNVKLKGNRIIERIYAKYMPAPFLSILIDDCIEKGVDYNAGGARYNSLYVQGVGIGTITDSLSAIKYHVFDTKRFTMDELLMMLKANFKGYEKERLFLWNKTPKYGNDDDYADSIMRQIFETFFSLIDDRPTTKPGGKFRINMLPTTCHVYFGEVCGATPDGRFAHEPLSEGISPVQGCDRNGPTAVIKSAAKMDHVKTGGTLLNMKFSPSFLETEKGIDAVCSLIRSYFAMDGYHIQFNVISADVLKEAKKHPEQYRDLIVRVAGYSDYFCDLNDKLQDEIIRRTEHESM</sequence>
<gene>
    <name evidence="6" type="ordered locus">DEFDS_2103</name>
</gene>
<dbReference type="PROSITE" id="PS51149">
    <property type="entry name" value="GLY_RADICAL_2"/>
    <property type="match status" value="1"/>
</dbReference>
<dbReference type="GO" id="GO:0008861">
    <property type="term" value="F:formate C-acetyltransferase activity"/>
    <property type="evidence" value="ECO:0007669"/>
    <property type="project" value="UniProtKB-EC"/>
</dbReference>
<dbReference type="Pfam" id="PF02901">
    <property type="entry name" value="PFL-like"/>
    <property type="match status" value="1"/>
</dbReference>
<dbReference type="SUPFAM" id="SSF51998">
    <property type="entry name" value="PFL-like glycyl radical enzymes"/>
    <property type="match status" value="1"/>
</dbReference>
<keyword evidence="7" id="KW-1185">Reference proteome</keyword>
<dbReference type="InterPro" id="IPR051215">
    <property type="entry name" value="GRE"/>
</dbReference>
<feature type="modified residue" description="Glycine radical" evidence="3">
    <location>
        <position position="781"/>
    </location>
</feature>
<protein>
    <submittedName>
        <fullName evidence="6">Pyruvate formate-lyase</fullName>
        <ecNumber evidence="6">2.3.1.54</ecNumber>
    </submittedName>
</protein>
<dbReference type="STRING" id="639282.DEFDS_2103"/>
<reference evidence="6 7" key="1">
    <citation type="journal article" date="2010" name="DNA Res.">
        <title>Bacterial lifestyle in a deep-sea hydrothermal vent chimney revealed by the genome sequence of the thermophilic bacterium Deferribacter desulfuricans SSM1.</title>
        <authorList>
            <person name="Takaki Y."/>
            <person name="Shimamura S."/>
            <person name="Nakagawa S."/>
            <person name="Fukuhara Y."/>
            <person name="Horikawa H."/>
            <person name="Ankai A."/>
            <person name="Harada T."/>
            <person name="Hosoyama A."/>
            <person name="Oguchi A."/>
            <person name="Fukui S."/>
            <person name="Fujita N."/>
            <person name="Takami H."/>
            <person name="Takai K."/>
        </authorList>
    </citation>
    <scope>NUCLEOTIDE SEQUENCE [LARGE SCALE GENOMIC DNA]</scope>
    <source>
        <strain evidence="7">DSM 14783 / JCM 11476 / NBRC 101012 / SSM1</strain>
    </source>
</reference>
<dbReference type="Pfam" id="PF01228">
    <property type="entry name" value="Gly_radical"/>
    <property type="match status" value="1"/>
</dbReference>
<feature type="domain" description="Glycine radical" evidence="4">
    <location>
        <begin position="686"/>
        <end position="806"/>
    </location>
</feature>
<dbReference type="InterPro" id="IPR004184">
    <property type="entry name" value="PFL_dom"/>
</dbReference>
<dbReference type="KEGG" id="ddf:DEFDS_2103"/>
<evidence type="ECO:0000313" key="6">
    <source>
        <dbReference type="EMBL" id="BAI81551.1"/>
    </source>
</evidence>
<dbReference type="OrthoDB" id="9803969at2"/>
<dbReference type="EC" id="2.3.1.54" evidence="6"/>
<keyword evidence="1 3" id="KW-0556">Organic radical</keyword>
<dbReference type="GO" id="GO:0016835">
    <property type="term" value="F:carbon-oxygen lyase activity"/>
    <property type="evidence" value="ECO:0007669"/>
    <property type="project" value="InterPro"/>
</dbReference>
<dbReference type="InterPro" id="IPR001150">
    <property type="entry name" value="Gly_radical"/>
</dbReference>
<accession>D3PA11</accession>
<dbReference type="EMBL" id="AP011529">
    <property type="protein sequence ID" value="BAI81551.1"/>
    <property type="molecule type" value="Genomic_DNA"/>
</dbReference>
<evidence type="ECO:0000256" key="3">
    <source>
        <dbReference type="PROSITE-ProRule" id="PRU00493"/>
    </source>
</evidence>
<proteinExistence type="predicted"/>
<dbReference type="NCBIfam" id="TIGR01774">
    <property type="entry name" value="PFL2-3"/>
    <property type="match status" value="1"/>
</dbReference>
<evidence type="ECO:0000259" key="5">
    <source>
        <dbReference type="PROSITE" id="PS51554"/>
    </source>
</evidence>